<evidence type="ECO:0000256" key="1">
    <source>
        <dbReference type="SAM" id="Phobius"/>
    </source>
</evidence>
<organism evidence="2 3">
    <name type="scientific">Fictibacillus arsenicus</name>
    <dbReference type="NCBI Taxonomy" id="255247"/>
    <lineage>
        <taxon>Bacteria</taxon>
        <taxon>Bacillati</taxon>
        <taxon>Bacillota</taxon>
        <taxon>Bacilli</taxon>
        <taxon>Bacillales</taxon>
        <taxon>Fictibacillaceae</taxon>
        <taxon>Fictibacillus</taxon>
    </lineage>
</organism>
<dbReference type="RefSeq" id="WP_077359954.1">
    <property type="nucleotide sequence ID" value="NZ_MQMF01000001.1"/>
</dbReference>
<gene>
    <name evidence="2" type="ORF">UN64_04080</name>
</gene>
<comment type="caution">
    <text evidence="2">The sequence shown here is derived from an EMBL/GenBank/DDBJ whole genome shotgun (WGS) entry which is preliminary data.</text>
</comment>
<dbReference type="AlphaFoldDB" id="A0A1V3GBY9"/>
<sequence>MEKAELERNSASEQKVRSEKNKTIILTLVLSFFIIGGLGTWGYYELFGTKSASEFDLPSNEEVMDAEKTSGTSIYKPTLEVPVTEIRRRINVMHEFWNRELGFNAWNNYSIARNKEELMDVKEDIQNKIYPFVSGPLKADMETAIIKIDSSMKSDSVEPLKGVHRIFHDLDITLNGYKQDGVYWEVTETWEWFQKAH</sequence>
<proteinExistence type="predicted"/>
<accession>A0A1V3GBY9</accession>
<evidence type="ECO:0000313" key="2">
    <source>
        <dbReference type="EMBL" id="OOE14383.1"/>
    </source>
</evidence>
<reference evidence="2 3" key="1">
    <citation type="submission" date="2016-11" db="EMBL/GenBank/DDBJ databases">
        <authorList>
            <person name="Jaros S."/>
            <person name="Januszkiewicz K."/>
            <person name="Wedrychowicz H."/>
        </authorList>
    </citation>
    <scope>NUCLEOTIDE SEQUENCE [LARGE SCALE GENOMIC DNA]</scope>
    <source>
        <strain evidence="2 3">Con a/3</strain>
    </source>
</reference>
<dbReference type="Proteomes" id="UP000188597">
    <property type="component" value="Unassembled WGS sequence"/>
</dbReference>
<feature type="transmembrane region" description="Helical" evidence="1">
    <location>
        <begin position="24"/>
        <end position="44"/>
    </location>
</feature>
<name>A0A1V3GBY9_9BACL</name>
<dbReference type="OrthoDB" id="2087420at2"/>
<keyword evidence="1" id="KW-0472">Membrane</keyword>
<keyword evidence="1" id="KW-0812">Transmembrane</keyword>
<evidence type="ECO:0000313" key="3">
    <source>
        <dbReference type="Proteomes" id="UP000188597"/>
    </source>
</evidence>
<dbReference type="EMBL" id="MQMF01000001">
    <property type="protein sequence ID" value="OOE14383.1"/>
    <property type="molecule type" value="Genomic_DNA"/>
</dbReference>
<protein>
    <submittedName>
        <fullName evidence="2">Uncharacterized protein</fullName>
    </submittedName>
</protein>
<keyword evidence="1" id="KW-1133">Transmembrane helix</keyword>